<evidence type="ECO:0000313" key="4">
    <source>
        <dbReference type="Proteomes" id="UP000478995"/>
    </source>
</evidence>
<reference evidence="3 4" key="1">
    <citation type="submission" date="2019-04" db="EMBL/GenBank/DDBJ databases">
        <title>Genome sequencing of Clostridium botulinum Groups I-IV and Clostridium butyricum.</title>
        <authorList>
            <person name="Brunt J."/>
            <person name="Van Vliet A.H.M."/>
            <person name="Stringer S.C."/>
            <person name="Carter A.T."/>
            <person name="Peck M.W."/>
        </authorList>
    </citation>
    <scope>NUCLEOTIDE SEQUENCE [LARGE SCALE GENOMIC DNA]</scope>
    <source>
        <strain evidence="3 4">IFR 18/037</strain>
    </source>
</reference>
<feature type="region of interest" description="Disordered" evidence="1">
    <location>
        <begin position="24"/>
        <end position="44"/>
    </location>
</feature>
<organism evidence="3 4">
    <name type="scientific">Clostridium botulinum</name>
    <dbReference type="NCBI Taxonomy" id="1491"/>
    <lineage>
        <taxon>Bacteria</taxon>
        <taxon>Bacillati</taxon>
        <taxon>Bacillota</taxon>
        <taxon>Clostridia</taxon>
        <taxon>Eubacteriales</taxon>
        <taxon>Clostridiaceae</taxon>
        <taxon>Clostridium</taxon>
    </lineage>
</organism>
<dbReference type="PROSITE" id="PS51257">
    <property type="entry name" value="PROKAR_LIPOPROTEIN"/>
    <property type="match status" value="1"/>
</dbReference>
<feature type="signal peptide" evidence="2">
    <location>
        <begin position="1"/>
        <end position="19"/>
    </location>
</feature>
<keyword evidence="2" id="KW-0732">Signal</keyword>
<comment type="caution">
    <text evidence="3">The sequence shown here is derived from an EMBL/GenBank/DDBJ whole genome shotgun (WGS) entry which is preliminary data.</text>
</comment>
<proteinExistence type="predicted"/>
<evidence type="ECO:0000256" key="2">
    <source>
        <dbReference type="SAM" id="SignalP"/>
    </source>
</evidence>
<feature type="chain" id="PRO_5039723011" description="Lipoprotein" evidence="2">
    <location>
        <begin position="20"/>
        <end position="170"/>
    </location>
</feature>
<accession>A0A6B4AER2</accession>
<evidence type="ECO:0000256" key="1">
    <source>
        <dbReference type="SAM" id="MobiDB-lite"/>
    </source>
</evidence>
<gene>
    <name evidence="3" type="ORF">FC794_18010</name>
</gene>
<dbReference type="RefSeq" id="WP_012704756.1">
    <property type="nucleotide sequence ID" value="NZ_CP013847.1"/>
</dbReference>
<protein>
    <recommendedName>
        <fullName evidence="5">Lipoprotein</fullName>
    </recommendedName>
</protein>
<dbReference type="Proteomes" id="UP000478995">
    <property type="component" value="Unassembled WGS sequence"/>
</dbReference>
<evidence type="ECO:0000313" key="3">
    <source>
        <dbReference type="EMBL" id="NFG18630.1"/>
    </source>
</evidence>
<dbReference type="EMBL" id="SWOY01000013">
    <property type="protein sequence ID" value="NFG18630.1"/>
    <property type="molecule type" value="Genomic_DNA"/>
</dbReference>
<sequence>MKKFLSILLVSILSFTLVACGNSQQTKKEPEKTKTENTKSTIKTETNNKKETKITSGELYEKINAVEKVYRISTIEDTEVGFINLNISINVTKGTSMEELESYTKKAANIQTNLEGYFIQKKFVRISYFMYVDNEMKSVVVTYKKEDGKYILENTSIMDEKYKKAADALK</sequence>
<dbReference type="AlphaFoldDB" id="A0A6B4AER2"/>
<name>A0A6B4AER2_CLOBO</name>
<feature type="compositionally biased region" description="Basic and acidic residues" evidence="1">
    <location>
        <begin position="26"/>
        <end position="37"/>
    </location>
</feature>
<evidence type="ECO:0008006" key="5">
    <source>
        <dbReference type="Google" id="ProtNLM"/>
    </source>
</evidence>